<evidence type="ECO:0000313" key="10">
    <source>
        <dbReference type="EMBL" id="KEO58306.1"/>
    </source>
</evidence>
<feature type="region of interest" description="Disordered" evidence="8">
    <location>
        <begin position="337"/>
        <end position="358"/>
    </location>
</feature>
<name>A0ABR4TSC8_9PROT</name>
<dbReference type="Pfam" id="PF00814">
    <property type="entry name" value="TsaD"/>
    <property type="match status" value="1"/>
</dbReference>
<feature type="binding site" evidence="7">
    <location>
        <position position="313"/>
    </location>
    <ligand>
        <name>Fe cation</name>
        <dbReference type="ChEBI" id="CHEBI:24875"/>
    </ligand>
</feature>
<dbReference type="CDD" id="cd24133">
    <property type="entry name" value="ASKHA_NBD_TsaD_bac"/>
    <property type="match status" value="1"/>
</dbReference>
<dbReference type="NCBIfam" id="TIGR03723">
    <property type="entry name" value="T6A_TsaD_YgjD"/>
    <property type="match status" value="1"/>
</dbReference>
<feature type="binding site" evidence="7">
    <location>
        <position position="117"/>
    </location>
    <ligand>
        <name>Fe cation</name>
        <dbReference type="ChEBI" id="CHEBI:24875"/>
    </ligand>
</feature>
<keyword evidence="3 7" id="KW-0479">Metal-binding</keyword>
<comment type="subcellular location">
    <subcellularLocation>
        <location evidence="7">Cytoplasm</location>
    </subcellularLocation>
</comment>
<comment type="similarity">
    <text evidence="7">Belongs to the KAE1 / TsaD family.</text>
</comment>
<comment type="catalytic activity">
    <reaction evidence="6 7">
        <text>L-threonylcarbamoyladenylate + adenosine(37) in tRNA = N(6)-L-threonylcarbamoyladenosine(37) in tRNA + AMP + H(+)</text>
        <dbReference type="Rhea" id="RHEA:37059"/>
        <dbReference type="Rhea" id="RHEA-COMP:10162"/>
        <dbReference type="Rhea" id="RHEA-COMP:10163"/>
        <dbReference type="ChEBI" id="CHEBI:15378"/>
        <dbReference type="ChEBI" id="CHEBI:73682"/>
        <dbReference type="ChEBI" id="CHEBI:74411"/>
        <dbReference type="ChEBI" id="CHEBI:74418"/>
        <dbReference type="ChEBI" id="CHEBI:456215"/>
        <dbReference type="EC" id="2.3.1.234"/>
    </reaction>
</comment>
<organism evidence="10 11">
    <name type="scientific">Thalassospira permensis NBRC 106175</name>
    <dbReference type="NCBI Taxonomy" id="1353532"/>
    <lineage>
        <taxon>Bacteria</taxon>
        <taxon>Pseudomonadati</taxon>
        <taxon>Pseudomonadota</taxon>
        <taxon>Alphaproteobacteria</taxon>
        <taxon>Rhodospirillales</taxon>
        <taxon>Thalassospiraceae</taxon>
        <taxon>Thalassospira</taxon>
    </lineage>
</organism>
<feature type="binding site" evidence="7">
    <location>
        <position position="121"/>
    </location>
    <ligand>
        <name>Fe cation</name>
        <dbReference type="ChEBI" id="CHEBI:24875"/>
    </ligand>
</feature>
<feature type="binding site" evidence="7">
    <location>
        <begin position="139"/>
        <end position="143"/>
    </location>
    <ligand>
        <name>substrate</name>
    </ligand>
</feature>
<dbReference type="Gene3D" id="3.30.420.40">
    <property type="match status" value="2"/>
</dbReference>
<dbReference type="EC" id="2.3.1.234" evidence="7"/>
<dbReference type="PRINTS" id="PR00789">
    <property type="entry name" value="OSIALOPTASE"/>
</dbReference>
<dbReference type="HAMAP" id="MF_01445">
    <property type="entry name" value="TsaD"/>
    <property type="match status" value="1"/>
</dbReference>
<evidence type="ECO:0000256" key="2">
    <source>
        <dbReference type="ARBA" id="ARBA00022694"/>
    </source>
</evidence>
<sequence>MPDLQEMIVLGIETSCDETAAAVVNDKREVMSNRVLSQLDDHRPYGGVVPEIAARAHLEHLDRLVAEAMDDAGVDFADLDAVACTGGPGLIGGVMVGAMTAKAIAFAAQKPFLAVNHLEGHALTVRLTDDVAFPYLLLLVSGGHCQVLIVEGVGQYKRIGTTIDDAVGEAFDKTAKMMGLGYPGGPALEKTAEAGNPDRFGLPRPLRGRPGCDFSFSGLKTAVRIYLDGFPVEQQTAEVKADLAASFQRAVGDTLIDRTRNAIFEFMRDYPTGKTLVLAGGVAANKYLRTRLTELTDQASMTLVAPPLELCTDNAAMIAWAGLERFRLGQHDDLDFKPRPRWPLDPEAPKRPGAGVKA</sequence>
<keyword evidence="2 7" id="KW-0819">tRNA processing</keyword>
<keyword evidence="7" id="KW-0963">Cytoplasm</keyword>
<protein>
    <recommendedName>
        <fullName evidence="7">tRNA N6-adenosine threonylcarbamoyltransferase</fullName>
        <ecNumber evidence="7">2.3.1.234</ecNumber>
    </recommendedName>
    <alternativeName>
        <fullName evidence="7">N6-L-threonylcarbamoyladenine synthase</fullName>
        <shortName evidence="7">t(6)A synthase</shortName>
    </alternativeName>
    <alternativeName>
        <fullName evidence="7">t(6)A37 threonylcarbamoyladenosine biosynthesis protein TsaD</fullName>
    </alternativeName>
    <alternativeName>
        <fullName evidence="7">tRNA threonylcarbamoyladenosine biosynthesis protein TsaD</fullName>
    </alternativeName>
</protein>
<dbReference type="EMBL" id="AUNC01000008">
    <property type="protein sequence ID" value="KEO58306.1"/>
    <property type="molecule type" value="Genomic_DNA"/>
</dbReference>
<evidence type="ECO:0000256" key="4">
    <source>
        <dbReference type="ARBA" id="ARBA00023004"/>
    </source>
</evidence>
<comment type="caution">
    <text evidence="10">The sequence shown here is derived from an EMBL/GenBank/DDBJ whole genome shotgun (WGS) entry which is preliminary data.</text>
</comment>
<feature type="binding site" evidence="7">
    <location>
        <position position="172"/>
    </location>
    <ligand>
        <name>substrate</name>
    </ligand>
</feature>
<dbReference type="PANTHER" id="PTHR11735:SF6">
    <property type="entry name" value="TRNA N6-ADENOSINE THREONYLCARBAMOYLTRANSFERASE, MITOCHONDRIAL"/>
    <property type="match status" value="1"/>
</dbReference>
<dbReference type="SUPFAM" id="SSF53067">
    <property type="entry name" value="Actin-like ATPase domain"/>
    <property type="match status" value="1"/>
</dbReference>
<evidence type="ECO:0000256" key="5">
    <source>
        <dbReference type="ARBA" id="ARBA00023315"/>
    </source>
</evidence>
<dbReference type="InterPro" id="IPR000905">
    <property type="entry name" value="Gcp-like_dom"/>
</dbReference>
<keyword evidence="4 7" id="KW-0408">Iron</keyword>
<evidence type="ECO:0000256" key="6">
    <source>
        <dbReference type="ARBA" id="ARBA00048117"/>
    </source>
</evidence>
<evidence type="ECO:0000256" key="7">
    <source>
        <dbReference type="HAMAP-Rule" id="MF_01445"/>
    </source>
</evidence>
<evidence type="ECO:0000313" key="11">
    <source>
        <dbReference type="Proteomes" id="UP000027463"/>
    </source>
</evidence>
<keyword evidence="1 7" id="KW-0808">Transferase</keyword>
<dbReference type="InterPro" id="IPR022450">
    <property type="entry name" value="TsaD"/>
</dbReference>
<keyword evidence="10" id="KW-0418">Kinase</keyword>
<feature type="domain" description="Gcp-like" evidence="9">
    <location>
        <begin position="29"/>
        <end position="320"/>
    </location>
</feature>
<feature type="binding site" evidence="7">
    <location>
        <position position="185"/>
    </location>
    <ligand>
        <name>substrate</name>
    </ligand>
</feature>
<feature type="binding site" evidence="7">
    <location>
        <position position="189"/>
    </location>
    <ligand>
        <name>substrate</name>
    </ligand>
</feature>
<evidence type="ECO:0000259" key="9">
    <source>
        <dbReference type="Pfam" id="PF00814"/>
    </source>
</evidence>
<keyword evidence="5 7" id="KW-0012">Acyltransferase</keyword>
<accession>A0ABR4TSC8</accession>
<evidence type="ECO:0000256" key="1">
    <source>
        <dbReference type="ARBA" id="ARBA00022679"/>
    </source>
</evidence>
<feature type="binding site" evidence="7">
    <location>
        <position position="285"/>
    </location>
    <ligand>
        <name>substrate</name>
    </ligand>
</feature>
<feature type="compositionally biased region" description="Basic and acidic residues" evidence="8">
    <location>
        <begin position="337"/>
        <end position="350"/>
    </location>
</feature>
<reference evidence="10 11" key="1">
    <citation type="submission" date="2013-07" db="EMBL/GenBank/DDBJ databases">
        <title>Thalassospira permensis NBRC 106175 Genome Sequencing.</title>
        <authorList>
            <person name="Lai Q."/>
            <person name="Shao Z."/>
        </authorList>
    </citation>
    <scope>NUCLEOTIDE SEQUENCE [LARGE SCALE GENOMIC DNA]</scope>
    <source>
        <strain evidence="10 11">NBRC 106175</strain>
    </source>
</reference>
<dbReference type="InterPro" id="IPR043129">
    <property type="entry name" value="ATPase_NBD"/>
</dbReference>
<dbReference type="PANTHER" id="PTHR11735">
    <property type="entry name" value="TRNA N6-ADENOSINE THREONYLCARBAMOYLTRANSFERASE"/>
    <property type="match status" value="1"/>
</dbReference>
<keyword evidence="11" id="KW-1185">Reference proteome</keyword>
<gene>
    <name evidence="7" type="primary">tsaD</name>
    <name evidence="10" type="ORF">SMB34_14665</name>
</gene>
<comment type="function">
    <text evidence="7">Required for the formation of a threonylcarbamoyl group on adenosine at position 37 (t(6)A37) in tRNAs that read codons beginning with adenine. Is involved in the transfer of the threonylcarbamoyl moiety of threonylcarbamoyl-AMP (TC-AMP) to the N6 group of A37, together with TsaE and TsaB. TsaD likely plays a direct catalytic role in this reaction.</text>
</comment>
<dbReference type="InterPro" id="IPR017861">
    <property type="entry name" value="KAE1/TsaD"/>
</dbReference>
<dbReference type="GO" id="GO:0016301">
    <property type="term" value="F:kinase activity"/>
    <property type="evidence" value="ECO:0007669"/>
    <property type="project" value="UniProtKB-KW"/>
</dbReference>
<dbReference type="Proteomes" id="UP000027463">
    <property type="component" value="Unassembled WGS sequence"/>
</dbReference>
<comment type="cofactor">
    <cofactor evidence="7">
        <name>Fe(2+)</name>
        <dbReference type="ChEBI" id="CHEBI:29033"/>
    </cofactor>
    <text evidence="7">Binds 1 Fe(2+) ion per subunit.</text>
</comment>
<dbReference type="NCBIfam" id="TIGR00329">
    <property type="entry name" value="gcp_kae1"/>
    <property type="match status" value="1"/>
</dbReference>
<evidence type="ECO:0000256" key="8">
    <source>
        <dbReference type="SAM" id="MobiDB-lite"/>
    </source>
</evidence>
<proteinExistence type="inferred from homology"/>
<evidence type="ECO:0000256" key="3">
    <source>
        <dbReference type="ARBA" id="ARBA00022723"/>
    </source>
</evidence>